<gene>
    <name evidence="8" type="ORF">ACHAWO_008662</name>
</gene>
<dbReference type="EMBL" id="JALLPJ020001279">
    <property type="protein sequence ID" value="KAL3771876.1"/>
    <property type="molecule type" value="Genomic_DNA"/>
</dbReference>
<accession>A0ABD3NC53</accession>
<dbReference type="PANTHER" id="PTHR42893:SF46">
    <property type="entry name" value="PROTEIN DETOXIFICATION 44, CHLOROPLASTIC"/>
    <property type="match status" value="1"/>
</dbReference>
<keyword evidence="4 6" id="KW-1133">Transmembrane helix</keyword>
<comment type="similarity">
    <text evidence="2">Belongs to the multi antimicrobial extrusion (MATE) (TC 2.A.66.1) family.</text>
</comment>
<evidence type="ECO:0000256" key="5">
    <source>
        <dbReference type="ARBA" id="ARBA00023136"/>
    </source>
</evidence>
<reference evidence="8 9" key="1">
    <citation type="submission" date="2024-10" db="EMBL/GenBank/DDBJ databases">
        <title>Updated reference genomes for cyclostephanoid diatoms.</title>
        <authorList>
            <person name="Roberts W.R."/>
            <person name="Alverson A.J."/>
        </authorList>
    </citation>
    <scope>NUCLEOTIDE SEQUENCE [LARGE SCALE GENOMIC DNA]</scope>
    <source>
        <strain evidence="8 9">AJA010-31</strain>
    </source>
</reference>
<sequence>MKSIPPLCLTLTLCISADAFTQPTASLQRLPTRLHDVTSRNIKTALRRRPSCLSISSNNSDVVNQDDITSESQQQKDKLTREFFTIAVPAFFQLAAEPLAGLVDTAYLGRLGPEVLGGAGVAISAQYAMSKLYNDPLLRTSISLVASEDGKANDRKDSAETKSQALSIAVSSALLLAFTVGMIQLVLYFGFASAILRGMGVTSTSTMYYSAFSYLKIRALGTPAATLWLVTNGIFRGLGQFIYGFAFDSRVSLD</sequence>
<proteinExistence type="inferred from homology"/>
<evidence type="ECO:0000256" key="7">
    <source>
        <dbReference type="SAM" id="SignalP"/>
    </source>
</evidence>
<name>A0ABD3NC53_9STRA</name>
<evidence type="ECO:0000313" key="9">
    <source>
        <dbReference type="Proteomes" id="UP001530400"/>
    </source>
</evidence>
<dbReference type="InterPro" id="IPR044644">
    <property type="entry name" value="DinF-like"/>
</dbReference>
<comment type="subcellular location">
    <subcellularLocation>
        <location evidence="1">Membrane</location>
        <topology evidence="1">Multi-pass membrane protein</topology>
    </subcellularLocation>
</comment>
<keyword evidence="3 6" id="KW-0812">Transmembrane</keyword>
<evidence type="ECO:0000256" key="2">
    <source>
        <dbReference type="ARBA" id="ARBA00010199"/>
    </source>
</evidence>
<dbReference type="GO" id="GO:0016020">
    <property type="term" value="C:membrane"/>
    <property type="evidence" value="ECO:0007669"/>
    <property type="project" value="UniProtKB-SubCell"/>
</dbReference>
<protein>
    <submittedName>
        <fullName evidence="8">Uncharacterized protein</fullName>
    </submittedName>
</protein>
<feature type="transmembrane region" description="Helical" evidence="6">
    <location>
        <begin position="165"/>
        <end position="189"/>
    </location>
</feature>
<evidence type="ECO:0000256" key="3">
    <source>
        <dbReference type="ARBA" id="ARBA00022692"/>
    </source>
</evidence>
<comment type="caution">
    <text evidence="8">The sequence shown here is derived from an EMBL/GenBank/DDBJ whole genome shotgun (WGS) entry which is preliminary data.</text>
</comment>
<dbReference type="Proteomes" id="UP001530400">
    <property type="component" value="Unassembled WGS sequence"/>
</dbReference>
<evidence type="ECO:0000313" key="8">
    <source>
        <dbReference type="EMBL" id="KAL3771876.1"/>
    </source>
</evidence>
<evidence type="ECO:0000256" key="4">
    <source>
        <dbReference type="ARBA" id="ARBA00022989"/>
    </source>
</evidence>
<evidence type="ECO:0000256" key="6">
    <source>
        <dbReference type="SAM" id="Phobius"/>
    </source>
</evidence>
<dbReference type="AlphaFoldDB" id="A0ABD3NC53"/>
<keyword evidence="5 6" id="KW-0472">Membrane</keyword>
<evidence type="ECO:0000256" key="1">
    <source>
        <dbReference type="ARBA" id="ARBA00004141"/>
    </source>
</evidence>
<dbReference type="PANTHER" id="PTHR42893">
    <property type="entry name" value="PROTEIN DETOXIFICATION 44, CHLOROPLASTIC-RELATED"/>
    <property type="match status" value="1"/>
</dbReference>
<feature type="chain" id="PRO_5044869522" evidence="7">
    <location>
        <begin position="20"/>
        <end position="254"/>
    </location>
</feature>
<keyword evidence="9" id="KW-1185">Reference proteome</keyword>
<keyword evidence="7" id="KW-0732">Signal</keyword>
<feature type="signal peptide" evidence="7">
    <location>
        <begin position="1"/>
        <end position="19"/>
    </location>
</feature>
<organism evidence="8 9">
    <name type="scientific">Cyclotella atomus</name>
    <dbReference type="NCBI Taxonomy" id="382360"/>
    <lineage>
        <taxon>Eukaryota</taxon>
        <taxon>Sar</taxon>
        <taxon>Stramenopiles</taxon>
        <taxon>Ochrophyta</taxon>
        <taxon>Bacillariophyta</taxon>
        <taxon>Coscinodiscophyceae</taxon>
        <taxon>Thalassiosirophycidae</taxon>
        <taxon>Stephanodiscales</taxon>
        <taxon>Stephanodiscaceae</taxon>
        <taxon>Cyclotella</taxon>
    </lineage>
</organism>